<protein>
    <submittedName>
        <fullName evidence="2">Uncharacterized protein</fullName>
    </submittedName>
</protein>
<gene>
    <name evidence="2" type="ORF">HKBW3S06_00682</name>
</gene>
<dbReference type="EMBL" id="BLRV01000050">
    <property type="protein sequence ID" value="GFP21455.1"/>
    <property type="molecule type" value="Genomic_DNA"/>
</dbReference>
<evidence type="ECO:0000313" key="3">
    <source>
        <dbReference type="Proteomes" id="UP000580051"/>
    </source>
</evidence>
<dbReference type="AlphaFoldDB" id="A0A6V8NMG8"/>
<keyword evidence="1" id="KW-1133">Transmembrane helix</keyword>
<keyword evidence="1" id="KW-0472">Membrane</keyword>
<accession>A0A6V8NMG8</accession>
<evidence type="ECO:0000256" key="1">
    <source>
        <dbReference type="SAM" id="Phobius"/>
    </source>
</evidence>
<keyword evidence="1" id="KW-0812">Transmembrane</keyword>
<evidence type="ECO:0000313" key="2">
    <source>
        <dbReference type="EMBL" id="GFP21455.1"/>
    </source>
</evidence>
<name>A0A6V8NMG8_9ACTN</name>
<proteinExistence type="predicted"/>
<sequence>MRFYSTSEFRNENIASASSYLFSHRSLTILSPPGVKDVAAAITFLIPIPHIFIIIAMMGPSPVNYENIKHFLSNTGYVSLPHQLNTFIGIGIVAHYIPQAQDPLHPSLIDFPENFFQGFQVRVDIRNDSIFHEQSTKSYKGKAVTKPFPCLLFTLW</sequence>
<feature type="transmembrane region" description="Helical" evidence="1">
    <location>
        <begin position="38"/>
        <end position="59"/>
    </location>
</feature>
<reference evidence="2 3" key="1">
    <citation type="journal article" date="2020" name="Front. Microbiol.">
        <title>Single-cell genomics of novel Actinobacteria with the Wood-Ljungdahl pathway discovered in a serpentinizing system.</title>
        <authorList>
            <person name="Merino N."/>
            <person name="Kawai M."/>
            <person name="Boyd E.S."/>
            <person name="Colman D.R."/>
            <person name="McGlynn S.E."/>
            <person name="Nealson K.H."/>
            <person name="Kurokawa K."/>
            <person name="Hongoh Y."/>
        </authorList>
    </citation>
    <scope>NUCLEOTIDE SEQUENCE [LARGE SCALE GENOMIC DNA]</scope>
    <source>
        <strain evidence="2 3">S06</strain>
    </source>
</reference>
<dbReference type="Proteomes" id="UP000580051">
    <property type="component" value="Unassembled WGS sequence"/>
</dbReference>
<organism evidence="2 3">
    <name type="scientific">Candidatus Hakubella thermalkaliphila</name>
    <dbReference type="NCBI Taxonomy" id="2754717"/>
    <lineage>
        <taxon>Bacteria</taxon>
        <taxon>Bacillati</taxon>
        <taxon>Actinomycetota</taxon>
        <taxon>Actinomycetota incertae sedis</taxon>
        <taxon>Candidatus Hakubellales</taxon>
        <taxon>Candidatus Hakubellaceae</taxon>
        <taxon>Candidatus Hakubella</taxon>
    </lineage>
</organism>
<comment type="caution">
    <text evidence="2">The sequence shown here is derived from an EMBL/GenBank/DDBJ whole genome shotgun (WGS) entry which is preliminary data.</text>
</comment>